<comment type="caution">
    <text evidence="1">The sequence shown here is derived from an EMBL/GenBank/DDBJ whole genome shotgun (WGS) entry which is preliminary data.</text>
</comment>
<accession>A0ACB7EUH0</accession>
<dbReference type="Proteomes" id="UP000805704">
    <property type="component" value="Chromosome 22"/>
</dbReference>
<proteinExistence type="predicted"/>
<organism evidence="1 2">
    <name type="scientific">Nibea albiflora</name>
    <name type="common">Yellow drum</name>
    <name type="synonym">Corvina albiflora</name>
    <dbReference type="NCBI Taxonomy" id="240163"/>
    <lineage>
        <taxon>Eukaryota</taxon>
        <taxon>Metazoa</taxon>
        <taxon>Chordata</taxon>
        <taxon>Craniata</taxon>
        <taxon>Vertebrata</taxon>
        <taxon>Euteleostomi</taxon>
        <taxon>Actinopterygii</taxon>
        <taxon>Neopterygii</taxon>
        <taxon>Teleostei</taxon>
        <taxon>Neoteleostei</taxon>
        <taxon>Acanthomorphata</taxon>
        <taxon>Eupercaria</taxon>
        <taxon>Sciaenidae</taxon>
        <taxon>Nibea</taxon>
    </lineage>
</organism>
<dbReference type="EMBL" id="CM024810">
    <property type="protein sequence ID" value="KAG8005445.1"/>
    <property type="molecule type" value="Genomic_DNA"/>
</dbReference>
<reference evidence="1" key="1">
    <citation type="submission" date="2020-04" db="EMBL/GenBank/DDBJ databases">
        <title>A chromosome-scale assembly and high-density genetic map of the yellow drum (Nibea albiflora) genome.</title>
        <authorList>
            <person name="Xu D."/>
            <person name="Zhang W."/>
            <person name="Chen R."/>
            <person name="Tan P."/>
            <person name="Wang L."/>
            <person name="Song H."/>
            <person name="Tian L."/>
            <person name="Zhu Q."/>
            <person name="Wang B."/>
        </authorList>
    </citation>
    <scope>NUCLEOTIDE SEQUENCE</scope>
    <source>
        <strain evidence="1">ZJHYS-2018</strain>
    </source>
</reference>
<gene>
    <name evidence="1" type="primary">KCNA4</name>
    <name evidence="1" type="ORF">GBF38_001236</name>
</gene>
<name>A0ACB7EUH0_NIBAL</name>
<protein>
    <submittedName>
        <fullName evidence="1">Potassium voltage-gated channel subfamily A member 4</fullName>
    </submittedName>
</protein>
<evidence type="ECO:0000313" key="2">
    <source>
        <dbReference type="Proteomes" id="UP000805704"/>
    </source>
</evidence>
<evidence type="ECO:0000313" key="1">
    <source>
        <dbReference type="EMBL" id="KAG8005445.1"/>
    </source>
</evidence>
<keyword evidence="2" id="KW-1185">Reference proteome</keyword>
<sequence>MTTVGYGDMRPVTVGGKIVGSLCAIAGVLTIALPGAGHRVQLQLLLPPGDGSGPVLPEGRAEQRPNQPRTEAQGQQSVAGERGEQRRDGSGGEGETLKRTAART</sequence>